<feature type="region of interest" description="Disordered" evidence="1">
    <location>
        <begin position="219"/>
        <end position="256"/>
    </location>
</feature>
<dbReference type="GeneID" id="70182992"/>
<reference evidence="2" key="1">
    <citation type="journal article" date="2021" name="Nat. Commun.">
        <title>Genetic determinants of endophytism in the Arabidopsis root mycobiome.</title>
        <authorList>
            <person name="Mesny F."/>
            <person name="Miyauchi S."/>
            <person name="Thiergart T."/>
            <person name="Pickel B."/>
            <person name="Atanasova L."/>
            <person name="Karlsson M."/>
            <person name="Huettel B."/>
            <person name="Barry K.W."/>
            <person name="Haridas S."/>
            <person name="Chen C."/>
            <person name="Bauer D."/>
            <person name="Andreopoulos W."/>
            <person name="Pangilinan J."/>
            <person name="LaButti K."/>
            <person name="Riley R."/>
            <person name="Lipzen A."/>
            <person name="Clum A."/>
            <person name="Drula E."/>
            <person name="Henrissat B."/>
            <person name="Kohler A."/>
            <person name="Grigoriev I.V."/>
            <person name="Martin F.M."/>
            <person name="Hacquard S."/>
        </authorList>
    </citation>
    <scope>NUCLEOTIDE SEQUENCE</scope>
    <source>
        <strain evidence="2">MPI-CAGE-CH-0230</strain>
    </source>
</reference>
<evidence type="ECO:0008006" key="4">
    <source>
        <dbReference type="Google" id="ProtNLM"/>
    </source>
</evidence>
<protein>
    <recommendedName>
        <fullName evidence="4">PPPDE domain-containing protein</fullName>
    </recommendedName>
</protein>
<keyword evidence="3" id="KW-1185">Reference proteome</keyword>
<dbReference type="AlphaFoldDB" id="A0A9P9BUT0"/>
<dbReference type="EMBL" id="JAGTJQ010000004">
    <property type="protein sequence ID" value="KAH7032607.1"/>
    <property type="molecule type" value="Genomic_DNA"/>
</dbReference>
<feature type="compositionally biased region" description="Basic and acidic residues" evidence="1">
    <location>
        <begin position="219"/>
        <end position="231"/>
    </location>
</feature>
<evidence type="ECO:0000256" key="1">
    <source>
        <dbReference type="SAM" id="MobiDB-lite"/>
    </source>
</evidence>
<accession>A0A9P9BUT0</accession>
<dbReference type="Proteomes" id="UP000756346">
    <property type="component" value="Unassembled WGS sequence"/>
</dbReference>
<dbReference type="RefSeq" id="XP_046013439.1">
    <property type="nucleotide sequence ID" value="XM_046153446.1"/>
</dbReference>
<dbReference type="OrthoDB" id="3431913at2759"/>
<gene>
    <name evidence="2" type="ORF">B0I36DRAFT_319719</name>
</gene>
<organism evidence="2 3">
    <name type="scientific">Microdochium trichocladiopsis</name>
    <dbReference type="NCBI Taxonomy" id="1682393"/>
    <lineage>
        <taxon>Eukaryota</taxon>
        <taxon>Fungi</taxon>
        <taxon>Dikarya</taxon>
        <taxon>Ascomycota</taxon>
        <taxon>Pezizomycotina</taxon>
        <taxon>Sordariomycetes</taxon>
        <taxon>Xylariomycetidae</taxon>
        <taxon>Xylariales</taxon>
        <taxon>Microdochiaceae</taxon>
        <taxon>Microdochium</taxon>
    </lineage>
</organism>
<evidence type="ECO:0000313" key="2">
    <source>
        <dbReference type="EMBL" id="KAH7032607.1"/>
    </source>
</evidence>
<sequence length="256" mass="29348">MTKTKSSDRHRRLLPLPKMETLWDRSKEWGKDQFDKGKRHLQEAAGLGAKPNVVPPGEVDIRCEPRVVEIGWHPVAGLAGKWFAEQTGLGKQITERIHKYPDPTQHWGVLVGGYVHQLWMDEDLDVIYINEVLQHDQWHTFPVGKTRFNDEALRQAGEMTIHEMREKRAAYHLIENNCQNFASNLLRKIQIGHHREFATALAVYNNAFSASQLKTLFEQHPDDDPEQRPDGPPEGTVGLAEKVMDEQTTQLDKHGN</sequence>
<proteinExistence type="predicted"/>
<name>A0A9P9BUT0_9PEZI</name>
<comment type="caution">
    <text evidence="2">The sequence shown here is derived from an EMBL/GenBank/DDBJ whole genome shotgun (WGS) entry which is preliminary data.</text>
</comment>
<evidence type="ECO:0000313" key="3">
    <source>
        <dbReference type="Proteomes" id="UP000756346"/>
    </source>
</evidence>